<dbReference type="RefSeq" id="WP_267890226.1">
    <property type="nucleotide sequence ID" value="NZ_JAWXXX010000001.1"/>
</dbReference>
<reference evidence="1" key="1">
    <citation type="submission" date="2023-11" db="EMBL/GenBank/DDBJ databases">
        <title>MicrobeMod: A computational toolkit for identifying prokaryotic methylation and restriction-modification with nanopore sequencing.</title>
        <authorList>
            <person name="Crits-Christoph A."/>
            <person name="Kang S.C."/>
            <person name="Lee H."/>
            <person name="Ostrov N."/>
        </authorList>
    </citation>
    <scope>NUCLEOTIDE SEQUENCE</scope>
    <source>
        <strain evidence="1">ATCC 51242</strain>
    </source>
</reference>
<comment type="caution">
    <text evidence="1">The sequence shown here is derived from an EMBL/GenBank/DDBJ whole genome shotgun (WGS) entry which is preliminary data.</text>
</comment>
<dbReference type="EMBL" id="JAWXXX010000001">
    <property type="protein sequence ID" value="MDX5895205.1"/>
    <property type="molecule type" value="Genomic_DNA"/>
</dbReference>
<evidence type="ECO:0000313" key="2">
    <source>
        <dbReference type="Proteomes" id="UP001281130"/>
    </source>
</evidence>
<dbReference type="Proteomes" id="UP001281130">
    <property type="component" value="Unassembled WGS sequence"/>
</dbReference>
<dbReference type="AlphaFoldDB" id="A0AB35T8H8"/>
<name>A0AB35T8H8_RUBRA</name>
<protein>
    <submittedName>
        <fullName evidence="1">Uncharacterized protein</fullName>
    </submittedName>
</protein>
<gene>
    <name evidence="1" type="ORF">SIL72_14350</name>
</gene>
<evidence type="ECO:0000313" key="1">
    <source>
        <dbReference type="EMBL" id="MDX5895205.1"/>
    </source>
</evidence>
<sequence length="44" mass="4920">MDNMTLTDFWEDRGSIVEEVATYFSDYGEDCLEAARSPGSAVLQ</sequence>
<accession>A0AB35T8H8</accession>
<organism evidence="1 2">
    <name type="scientific">Rubrobacter radiotolerans</name>
    <name type="common">Arthrobacter radiotolerans</name>
    <dbReference type="NCBI Taxonomy" id="42256"/>
    <lineage>
        <taxon>Bacteria</taxon>
        <taxon>Bacillati</taxon>
        <taxon>Actinomycetota</taxon>
        <taxon>Rubrobacteria</taxon>
        <taxon>Rubrobacterales</taxon>
        <taxon>Rubrobacteraceae</taxon>
        <taxon>Rubrobacter</taxon>
    </lineage>
</organism>
<proteinExistence type="predicted"/>